<reference evidence="2" key="1">
    <citation type="submission" date="2022-11" db="EMBL/GenBank/DDBJ databases">
        <authorList>
            <person name="Hyden B.L."/>
            <person name="Feng K."/>
            <person name="Yates T."/>
            <person name="Jawdy S."/>
            <person name="Smart L.B."/>
            <person name="Muchero W."/>
        </authorList>
    </citation>
    <scope>NUCLEOTIDE SEQUENCE</scope>
    <source>
        <tissue evidence="2">Shoot tip</tissue>
    </source>
</reference>
<dbReference type="Proteomes" id="UP001151752">
    <property type="component" value="Chromosome 10"/>
</dbReference>
<feature type="compositionally biased region" description="Basic and acidic residues" evidence="1">
    <location>
        <begin position="76"/>
        <end position="86"/>
    </location>
</feature>
<reference evidence="2" key="2">
    <citation type="journal article" date="2023" name="Int. J. Mol. Sci.">
        <title>De Novo Assembly and Annotation of 11 Diverse Shrub Willow (Salix) Genomes Reveals Novel Gene Organization in Sex-Linked Regions.</title>
        <authorList>
            <person name="Hyden B."/>
            <person name="Feng K."/>
            <person name="Yates T.B."/>
            <person name="Jawdy S."/>
            <person name="Cereghino C."/>
            <person name="Smart L.B."/>
            <person name="Muchero W."/>
        </authorList>
    </citation>
    <scope>NUCLEOTIDE SEQUENCE</scope>
    <source>
        <tissue evidence="2">Shoot tip</tissue>
    </source>
</reference>
<comment type="caution">
    <text evidence="2">The sequence shown here is derived from an EMBL/GenBank/DDBJ whole genome shotgun (WGS) entry which is preliminary data.</text>
</comment>
<name>A0A9Q0WSK8_9ROSI</name>
<protein>
    <submittedName>
        <fullName evidence="2">Uncharacterized protein</fullName>
    </submittedName>
</protein>
<accession>A0A9Q0WSK8</accession>
<dbReference type="AlphaFoldDB" id="A0A9Q0WSK8"/>
<feature type="region of interest" description="Disordered" evidence="1">
    <location>
        <begin position="76"/>
        <end position="107"/>
    </location>
</feature>
<keyword evidence="3" id="KW-1185">Reference proteome</keyword>
<sequence length="107" mass="11558">MLVDDMQSIQTSKCTSLLRGQPLRVTEAAGTATAAFFTVAQGSAPAISRILTEGIFLSSQRLLSSVVIDHDHELVGGSRNDLERPKPNTTLNGNINEPPTDQLFLHQ</sequence>
<proteinExistence type="predicted"/>
<evidence type="ECO:0000313" key="3">
    <source>
        <dbReference type="Proteomes" id="UP001151752"/>
    </source>
</evidence>
<organism evidence="2 3">
    <name type="scientific">Salix koriyanagi</name>
    <dbReference type="NCBI Taxonomy" id="2511006"/>
    <lineage>
        <taxon>Eukaryota</taxon>
        <taxon>Viridiplantae</taxon>
        <taxon>Streptophyta</taxon>
        <taxon>Embryophyta</taxon>
        <taxon>Tracheophyta</taxon>
        <taxon>Spermatophyta</taxon>
        <taxon>Magnoliopsida</taxon>
        <taxon>eudicotyledons</taxon>
        <taxon>Gunneridae</taxon>
        <taxon>Pentapetalae</taxon>
        <taxon>rosids</taxon>
        <taxon>fabids</taxon>
        <taxon>Malpighiales</taxon>
        <taxon>Salicaceae</taxon>
        <taxon>Saliceae</taxon>
        <taxon>Salix</taxon>
    </lineage>
</organism>
<feature type="compositionally biased region" description="Polar residues" evidence="1">
    <location>
        <begin position="87"/>
        <end position="99"/>
    </location>
</feature>
<dbReference type="EMBL" id="JAPFFM010000002">
    <property type="protein sequence ID" value="KAJ6772775.1"/>
    <property type="molecule type" value="Genomic_DNA"/>
</dbReference>
<gene>
    <name evidence="2" type="ORF">OIU74_018898</name>
</gene>
<evidence type="ECO:0000256" key="1">
    <source>
        <dbReference type="SAM" id="MobiDB-lite"/>
    </source>
</evidence>
<evidence type="ECO:0000313" key="2">
    <source>
        <dbReference type="EMBL" id="KAJ6772775.1"/>
    </source>
</evidence>